<dbReference type="EMBL" id="QUMQ01000001">
    <property type="protein sequence ID" value="REF97794.1"/>
    <property type="molecule type" value="Genomic_DNA"/>
</dbReference>
<sequence length="269" mass="27289">MQDTEHAGTGKHRDPRRTFGPLGLAFVVMIILGGLGAGAAFLPSSFIGTSKSSTQGAIAGPGDGAFGADTSGVEDGPDSDGYPDETLSEPSPTPPVAAPTTTPAPKPTARKTTPAPKKTTSSPTKRSNSSSGGNTVSTSGAGGSEQAKVVAETNRQRAMNGCGPVTVNAKLTKAAQLHSVDQAEHNTMSHDGSNGSTPWDRSKAAGYNNAIGENVAMGYRDAAAVMDGWMNSPGHRANILNCDAKAIGVGLAKSSDGSPYWTQMFGSVA</sequence>
<dbReference type="SMART" id="SM00198">
    <property type="entry name" value="SCP"/>
    <property type="match status" value="1"/>
</dbReference>
<proteinExistence type="predicted"/>
<protein>
    <submittedName>
        <fullName evidence="4">Uncharacterized protein YkwD</fullName>
    </submittedName>
</protein>
<dbReference type="PANTHER" id="PTHR31157">
    <property type="entry name" value="SCP DOMAIN-CONTAINING PROTEIN"/>
    <property type="match status" value="1"/>
</dbReference>
<evidence type="ECO:0000256" key="2">
    <source>
        <dbReference type="SAM" id="Phobius"/>
    </source>
</evidence>
<name>A0A3D9ZMH1_9ACTN</name>
<dbReference type="Pfam" id="PF00188">
    <property type="entry name" value="CAP"/>
    <property type="match status" value="1"/>
</dbReference>
<feature type="compositionally biased region" description="Pro residues" evidence="1">
    <location>
        <begin position="91"/>
        <end position="106"/>
    </location>
</feature>
<dbReference type="PANTHER" id="PTHR31157:SF1">
    <property type="entry name" value="SCP DOMAIN-CONTAINING PROTEIN"/>
    <property type="match status" value="1"/>
</dbReference>
<feature type="transmembrane region" description="Helical" evidence="2">
    <location>
        <begin position="21"/>
        <end position="42"/>
    </location>
</feature>
<dbReference type="OrthoDB" id="8611574at2"/>
<dbReference type="AlphaFoldDB" id="A0A3D9ZMH1"/>
<feature type="compositionally biased region" description="Low complexity" evidence="1">
    <location>
        <begin position="110"/>
        <end position="139"/>
    </location>
</feature>
<dbReference type="InterPro" id="IPR035940">
    <property type="entry name" value="CAP_sf"/>
</dbReference>
<evidence type="ECO:0000256" key="1">
    <source>
        <dbReference type="SAM" id="MobiDB-lite"/>
    </source>
</evidence>
<evidence type="ECO:0000259" key="3">
    <source>
        <dbReference type="SMART" id="SM00198"/>
    </source>
</evidence>
<dbReference type="RefSeq" id="WP_116069187.1">
    <property type="nucleotide sequence ID" value="NZ_BONB01000060.1"/>
</dbReference>
<comment type="caution">
    <text evidence="4">The sequence shown here is derived from an EMBL/GenBank/DDBJ whole genome shotgun (WGS) entry which is preliminary data.</text>
</comment>
<accession>A0A3D9ZMH1</accession>
<keyword evidence="2" id="KW-0472">Membrane</keyword>
<dbReference type="CDD" id="cd05379">
    <property type="entry name" value="CAP_bacterial"/>
    <property type="match status" value="1"/>
</dbReference>
<feature type="region of interest" description="Disordered" evidence="1">
    <location>
        <begin position="50"/>
        <end position="156"/>
    </location>
</feature>
<reference evidence="4 5" key="1">
    <citation type="submission" date="2018-08" db="EMBL/GenBank/DDBJ databases">
        <title>Sequencing the genomes of 1000 actinobacteria strains.</title>
        <authorList>
            <person name="Klenk H.-P."/>
        </authorList>
    </citation>
    <scope>NUCLEOTIDE SEQUENCE [LARGE SCALE GENOMIC DNA]</scope>
    <source>
        <strain evidence="4 5">DSM 44099</strain>
    </source>
</reference>
<evidence type="ECO:0000313" key="4">
    <source>
        <dbReference type="EMBL" id="REF97794.1"/>
    </source>
</evidence>
<keyword evidence="2" id="KW-1133">Transmembrane helix</keyword>
<keyword evidence="2" id="KW-0812">Transmembrane</keyword>
<dbReference type="SUPFAM" id="SSF55797">
    <property type="entry name" value="PR-1-like"/>
    <property type="match status" value="1"/>
</dbReference>
<dbReference type="Proteomes" id="UP000256913">
    <property type="component" value="Unassembled WGS sequence"/>
</dbReference>
<keyword evidence="5" id="KW-1185">Reference proteome</keyword>
<evidence type="ECO:0000313" key="5">
    <source>
        <dbReference type="Proteomes" id="UP000256913"/>
    </source>
</evidence>
<dbReference type="Gene3D" id="3.40.33.10">
    <property type="entry name" value="CAP"/>
    <property type="match status" value="1"/>
</dbReference>
<feature type="domain" description="SCP" evidence="3">
    <location>
        <begin position="144"/>
        <end position="266"/>
    </location>
</feature>
<feature type="compositionally biased region" description="Acidic residues" evidence="1">
    <location>
        <begin position="75"/>
        <end position="87"/>
    </location>
</feature>
<dbReference type="InterPro" id="IPR014044">
    <property type="entry name" value="CAP_dom"/>
</dbReference>
<gene>
    <name evidence="4" type="ORF">DFJ67_3801</name>
</gene>
<organism evidence="4 5">
    <name type="scientific">Asanoa ferruginea</name>
    <dbReference type="NCBI Taxonomy" id="53367"/>
    <lineage>
        <taxon>Bacteria</taxon>
        <taxon>Bacillati</taxon>
        <taxon>Actinomycetota</taxon>
        <taxon>Actinomycetes</taxon>
        <taxon>Micromonosporales</taxon>
        <taxon>Micromonosporaceae</taxon>
        <taxon>Asanoa</taxon>
    </lineage>
</organism>